<dbReference type="Ensembl" id="ENSPANT00000082970.1">
    <property type="protein sequence ID" value="ENSPANP00000057059.1"/>
    <property type="gene ID" value="ENSPANG00000047022.1"/>
</dbReference>
<dbReference type="PANTHER" id="PTHR12138">
    <property type="entry name" value="PRIMATE-EXPANDED PROTEIN FAMILY"/>
    <property type="match status" value="1"/>
</dbReference>
<sequence>MGDLTGKQYWHLNLGLPDSAKSLTLLPRLECSGMILAHCNLYLPGSSNSHASASWVSGITGVCHHAQLIFVFSVESWFTHVGQAGLKLLASSHLPALTSQSAGITGMSHSAWPHCNSFLGHFECTDEPIEGVLHLYYTVLKYTGLLQNLSFTFHLSTYIYSFMLSTFSIRALNIQIIIISNFLSVNFCISVITV</sequence>
<reference evidence="2 3" key="1">
    <citation type="submission" date="2012-03" db="EMBL/GenBank/DDBJ databases">
        <title>Whole Genome Assembly of Papio anubis.</title>
        <authorList>
            <person name="Liu Y.L."/>
            <person name="Abraham K.A."/>
            <person name="Akbar H.A."/>
            <person name="Ali S.A."/>
            <person name="Anosike U.A."/>
            <person name="Aqrawi P.A."/>
            <person name="Arias F.A."/>
            <person name="Attaway T.A."/>
            <person name="Awwad R.A."/>
            <person name="Babu C.B."/>
            <person name="Bandaranaike D.B."/>
            <person name="Battles P.B."/>
            <person name="Bell A.B."/>
            <person name="Beltran B.B."/>
            <person name="Berhane-Mersha D.B."/>
            <person name="Bess C.B."/>
            <person name="Bickham C.B."/>
            <person name="Bolden T.B."/>
            <person name="Carter K.C."/>
            <person name="Chau D.C."/>
            <person name="Chavez A.C."/>
            <person name="Clerc-Blankenburg K.C."/>
            <person name="Coyle M.C."/>
            <person name="Dao M.D."/>
            <person name="Davila M.L.D."/>
            <person name="Davy-Carroll L.D."/>
            <person name="Denson S.D."/>
            <person name="Dinh H.D."/>
            <person name="Fernandez S.F."/>
            <person name="Fernando P.F."/>
            <person name="Forbes L.F."/>
            <person name="Francis C.F."/>
            <person name="Francisco L.F."/>
            <person name="Fu Q.F."/>
            <person name="Garcia-Iii R.G."/>
            <person name="Garrett T.G."/>
            <person name="Gross S.G."/>
            <person name="Gubbala S.G."/>
            <person name="Hirani K.H."/>
            <person name="Hogues M.H."/>
            <person name="Hollins B.H."/>
            <person name="Jackson L.J."/>
            <person name="Javaid M.J."/>
            <person name="Jhangiani S.J."/>
            <person name="Johnson A.J."/>
            <person name="Johnson B.J."/>
            <person name="Jones J.J."/>
            <person name="Joshi V.J."/>
            <person name="Kalu J.K."/>
            <person name="Khan N.K."/>
            <person name="Korchina V.K."/>
            <person name="Kovar C.K."/>
            <person name="Lago L.L."/>
            <person name="Lara F.L."/>
            <person name="Le T.-K.L."/>
            <person name="Lee S.L."/>
            <person name="Legall-Iii F.L."/>
            <person name="Lemon S.L."/>
            <person name="Liu J.L."/>
            <person name="Liu Y.-S.L."/>
            <person name="Liyanage D.L."/>
            <person name="Lopez J.L."/>
            <person name="Lorensuhewa L.L."/>
            <person name="Mata R.M."/>
            <person name="Mathew T.M."/>
            <person name="Mercado C.M."/>
            <person name="Mercado I.M."/>
            <person name="Morales K.M."/>
            <person name="Morgan M.M."/>
            <person name="Munidasa M.M."/>
            <person name="Ngo D.N."/>
            <person name="Nguyen L.N."/>
            <person name="Nguyen T.N."/>
            <person name="Nguyen N.N."/>
            <person name="Obregon M.O."/>
            <person name="Okwuonu G.O."/>
            <person name="Ongeri F.O."/>
            <person name="Onwere C.O."/>
            <person name="Osifeso I.O."/>
            <person name="Parra A.P."/>
            <person name="Patil S.P."/>
            <person name="Perez A.P."/>
            <person name="Perez Y.P."/>
            <person name="Pham C.P."/>
            <person name="Pu L.-L.P."/>
            <person name="Puazo M.P."/>
            <person name="Quiroz J.Q."/>
            <person name="Rouhana J.R."/>
            <person name="Ruiz M.R."/>
            <person name="Ruiz S.-J.R."/>
            <person name="Saada N.S."/>
            <person name="Santibanez J.S."/>
            <person name="Scheel M.S."/>
            <person name="Schneider B.S."/>
            <person name="Simmons D.S."/>
            <person name="Sisson I.S."/>
            <person name="Tang L.-Y.T."/>
            <person name="Thornton R.T."/>
            <person name="Tisius J.T."/>
            <person name="Toledanes G.T."/>
            <person name="Trejos Z.T."/>
            <person name="Usmani K.U."/>
            <person name="Varghese R.V."/>
            <person name="Vattathil S.V."/>
            <person name="Vee V.V."/>
            <person name="Walker D.W."/>
            <person name="Weissenberger G.W."/>
            <person name="White C.W."/>
            <person name="Williams A.W."/>
            <person name="Woodworth J.W."/>
            <person name="Wright R.W."/>
            <person name="Zhu Y.Z."/>
            <person name="Han Y.H."/>
            <person name="Newsham I.N."/>
            <person name="Nazareth L.N."/>
            <person name="Worley K.W."/>
            <person name="Muzny D.M."/>
            <person name="Rogers J.R."/>
            <person name="Gibbs R.G."/>
        </authorList>
    </citation>
    <scope>NUCLEOTIDE SEQUENCE [LARGE SCALE GENOMIC DNA]</scope>
</reference>
<dbReference type="Proteomes" id="UP000028761">
    <property type="component" value="Chromosome 8"/>
</dbReference>
<dbReference type="GeneTree" id="ENSGT01150000286943"/>
<keyword evidence="1" id="KW-0812">Transmembrane</keyword>
<proteinExistence type="predicted"/>
<keyword evidence="3" id="KW-1185">Reference proteome</keyword>
<dbReference type="PANTHER" id="PTHR12138:SF162">
    <property type="entry name" value="CHROMOSOME UNDETERMINED SCAFFOLD_275, WHOLE GENOME SHOTGUN SEQUENCE"/>
    <property type="match status" value="1"/>
</dbReference>
<dbReference type="PRINTS" id="PR02045">
    <property type="entry name" value="F138DOMAIN"/>
</dbReference>
<accession>A0A8I5NHS9</accession>
<evidence type="ECO:0000313" key="3">
    <source>
        <dbReference type="Proteomes" id="UP000028761"/>
    </source>
</evidence>
<protein>
    <submittedName>
        <fullName evidence="2">Uncharacterized protein</fullName>
    </submittedName>
</protein>
<keyword evidence="1" id="KW-0472">Membrane</keyword>
<keyword evidence="1" id="KW-1133">Transmembrane helix</keyword>
<evidence type="ECO:0000313" key="2">
    <source>
        <dbReference type="Ensembl" id="ENSPANP00000057059.1"/>
    </source>
</evidence>
<evidence type="ECO:0000256" key="1">
    <source>
        <dbReference type="SAM" id="Phobius"/>
    </source>
</evidence>
<organism evidence="2 3">
    <name type="scientific">Papio anubis</name>
    <name type="common">Olive baboon</name>
    <dbReference type="NCBI Taxonomy" id="9555"/>
    <lineage>
        <taxon>Eukaryota</taxon>
        <taxon>Metazoa</taxon>
        <taxon>Chordata</taxon>
        <taxon>Craniata</taxon>
        <taxon>Vertebrata</taxon>
        <taxon>Euteleostomi</taxon>
        <taxon>Mammalia</taxon>
        <taxon>Eutheria</taxon>
        <taxon>Euarchontoglires</taxon>
        <taxon>Primates</taxon>
        <taxon>Haplorrhini</taxon>
        <taxon>Catarrhini</taxon>
        <taxon>Cercopithecidae</taxon>
        <taxon>Cercopithecinae</taxon>
        <taxon>Papio</taxon>
    </lineage>
</organism>
<reference evidence="2" key="2">
    <citation type="submission" date="2025-08" db="UniProtKB">
        <authorList>
            <consortium name="Ensembl"/>
        </authorList>
    </citation>
    <scope>IDENTIFICATION</scope>
</reference>
<dbReference type="AlphaFoldDB" id="A0A8I5NHS9"/>
<name>A0A8I5NHS9_PAPAN</name>
<feature type="transmembrane region" description="Helical" evidence="1">
    <location>
        <begin position="171"/>
        <end position="192"/>
    </location>
</feature>
<reference evidence="2" key="3">
    <citation type="submission" date="2025-09" db="UniProtKB">
        <authorList>
            <consortium name="Ensembl"/>
        </authorList>
    </citation>
    <scope>IDENTIFICATION</scope>
</reference>